<reference evidence="5" key="1">
    <citation type="journal article" date="2015" name="Nat. Genet.">
        <title>The pineapple genome and the evolution of CAM photosynthesis.</title>
        <authorList>
            <person name="Ming R."/>
            <person name="VanBuren R."/>
            <person name="Wai C.M."/>
            <person name="Tang H."/>
            <person name="Schatz M.C."/>
            <person name="Bowers J.E."/>
            <person name="Lyons E."/>
            <person name="Wang M.L."/>
            <person name="Chen J."/>
            <person name="Biggers E."/>
            <person name="Zhang J."/>
            <person name="Huang L."/>
            <person name="Zhang L."/>
            <person name="Miao W."/>
            <person name="Zhang J."/>
            <person name="Ye Z."/>
            <person name="Miao C."/>
            <person name="Lin Z."/>
            <person name="Wang H."/>
            <person name="Zhou H."/>
            <person name="Yim W.C."/>
            <person name="Priest H.D."/>
            <person name="Zheng C."/>
            <person name="Woodhouse M."/>
            <person name="Edger P.P."/>
            <person name="Guyot R."/>
            <person name="Guo H.B."/>
            <person name="Guo H."/>
            <person name="Zheng G."/>
            <person name="Singh R."/>
            <person name="Sharma A."/>
            <person name="Min X."/>
            <person name="Zheng Y."/>
            <person name="Lee H."/>
            <person name="Gurtowski J."/>
            <person name="Sedlazeck F.J."/>
            <person name="Harkess A."/>
            <person name="McKain M.R."/>
            <person name="Liao Z."/>
            <person name="Fang J."/>
            <person name="Liu J."/>
            <person name="Zhang X."/>
            <person name="Zhang Q."/>
            <person name="Hu W."/>
            <person name="Qin Y."/>
            <person name="Wang K."/>
            <person name="Chen L.Y."/>
            <person name="Shirley N."/>
            <person name="Lin Y.R."/>
            <person name="Liu L.Y."/>
            <person name="Hernandez A.G."/>
            <person name="Wright C.L."/>
            <person name="Bulone V."/>
            <person name="Tuskan G.A."/>
            <person name="Heath K."/>
            <person name="Zee F."/>
            <person name="Moore P.H."/>
            <person name="Sunkar R."/>
            <person name="Leebens-Mack J.H."/>
            <person name="Mockler T."/>
            <person name="Bennetzen J.L."/>
            <person name="Freeling M."/>
            <person name="Sankoff D."/>
            <person name="Paterson A.H."/>
            <person name="Zhu X."/>
            <person name="Yang X."/>
            <person name="Smith J.A."/>
            <person name="Cushman J.C."/>
            <person name="Paull R.E."/>
            <person name="Yu Q."/>
        </authorList>
    </citation>
    <scope>NUCLEOTIDE SEQUENCE [LARGE SCALE GENOMIC DNA]</scope>
    <source>
        <strain evidence="5">cv. F153</strain>
    </source>
</reference>
<dbReference type="RefSeq" id="XP_020098225.1">
    <property type="nucleotide sequence ID" value="XM_020242636.1"/>
</dbReference>
<evidence type="ECO:0000256" key="1">
    <source>
        <dbReference type="ARBA" id="ARBA00022491"/>
    </source>
</evidence>
<feature type="region of interest" description="Disordered" evidence="4">
    <location>
        <begin position="155"/>
        <end position="183"/>
    </location>
</feature>
<evidence type="ECO:0000256" key="3">
    <source>
        <dbReference type="ARBA" id="ARBA00023163"/>
    </source>
</evidence>
<feature type="compositionally biased region" description="Polar residues" evidence="4">
    <location>
        <begin position="167"/>
        <end position="177"/>
    </location>
</feature>
<dbReference type="GO" id="GO:0003700">
    <property type="term" value="F:DNA-binding transcription factor activity"/>
    <property type="evidence" value="ECO:0007669"/>
    <property type="project" value="InterPro"/>
</dbReference>
<dbReference type="PANTHER" id="PTHR33388">
    <property type="entry name" value="OS01G0212500 PROTEIN"/>
    <property type="match status" value="1"/>
</dbReference>
<keyword evidence="1" id="KW-0678">Repressor</keyword>
<evidence type="ECO:0000256" key="2">
    <source>
        <dbReference type="ARBA" id="ARBA00023015"/>
    </source>
</evidence>
<name>A0A6P5FZ16_ANACO</name>
<dbReference type="GeneID" id="109716998"/>
<keyword evidence="3" id="KW-0804">Transcription</keyword>
<organism evidence="5 6">
    <name type="scientific">Ananas comosus</name>
    <name type="common">Pineapple</name>
    <name type="synonym">Ananas ananas</name>
    <dbReference type="NCBI Taxonomy" id="4615"/>
    <lineage>
        <taxon>Eukaryota</taxon>
        <taxon>Viridiplantae</taxon>
        <taxon>Streptophyta</taxon>
        <taxon>Embryophyta</taxon>
        <taxon>Tracheophyta</taxon>
        <taxon>Spermatophyta</taxon>
        <taxon>Magnoliopsida</taxon>
        <taxon>Liliopsida</taxon>
        <taxon>Poales</taxon>
        <taxon>Bromeliaceae</taxon>
        <taxon>Bromelioideae</taxon>
        <taxon>Ananas</taxon>
    </lineage>
</organism>
<sequence>MSSRNFGDQKMGTGNSDSSAGSSRRGKKSSSEKPKQPQRGLGVAQLEKIRLQSEMAEYLPPLQPPFLTNLNMEDQVRIPMVLSSSVPSSSVITTSSSLFAVHPNVMTAYGGDERTDFRYSGFGLTPVIRPISDPNATIPSHYYAPQNVTLPLFEQTTEDSTHRKSQQIDSDNPNCEYSTKEDLDLELKL</sequence>
<feature type="region of interest" description="Disordered" evidence="4">
    <location>
        <begin position="1"/>
        <end position="43"/>
    </location>
</feature>
<proteinExistence type="predicted"/>
<dbReference type="InterPro" id="IPR040356">
    <property type="entry name" value="SPEAR"/>
</dbReference>
<accession>A0A6P5FZ16</accession>
<keyword evidence="2" id="KW-0805">Transcription regulation</keyword>
<evidence type="ECO:0000313" key="6">
    <source>
        <dbReference type="RefSeq" id="XP_020098225.1"/>
    </source>
</evidence>
<reference evidence="6" key="2">
    <citation type="submission" date="2025-08" db="UniProtKB">
        <authorList>
            <consortium name="RefSeq"/>
        </authorList>
    </citation>
    <scope>IDENTIFICATION</scope>
    <source>
        <tissue evidence="6">Leaf</tissue>
    </source>
</reference>
<dbReference type="PANTHER" id="PTHR33388:SF18">
    <property type="entry name" value="PROTEIN SPEAR1"/>
    <property type="match status" value="1"/>
</dbReference>
<dbReference type="AlphaFoldDB" id="A0A6P5FZ16"/>
<dbReference type="OrthoDB" id="653455at2759"/>
<protein>
    <submittedName>
        <fullName evidence="6">Protein SPEAR3-like</fullName>
    </submittedName>
</protein>
<dbReference type="Proteomes" id="UP000515123">
    <property type="component" value="Linkage group 11"/>
</dbReference>
<gene>
    <name evidence="6" type="primary">LOC109716998</name>
</gene>
<keyword evidence="5" id="KW-1185">Reference proteome</keyword>
<evidence type="ECO:0000313" key="5">
    <source>
        <dbReference type="Proteomes" id="UP000515123"/>
    </source>
</evidence>
<evidence type="ECO:0000256" key="4">
    <source>
        <dbReference type="SAM" id="MobiDB-lite"/>
    </source>
</evidence>